<dbReference type="RefSeq" id="WP_108566748.1">
    <property type="nucleotide sequence ID" value="NZ_CP031769.1"/>
</dbReference>
<dbReference type="CDD" id="cd01543">
    <property type="entry name" value="PBP1_XylR"/>
    <property type="match status" value="1"/>
</dbReference>
<dbReference type="AlphaFoldDB" id="A0A346NRA3"/>
<organism evidence="5 6">
    <name type="scientific">Salinimonas sediminis</name>
    <dbReference type="NCBI Taxonomy" id="2303538"/>
    <lineage>
        <taxon>Bacteria</taxon>
        <taxon>Pseudomonadati</taxon>
        <taxon>Pseudomonadota</taxon>
        <taxon>Gammaproteobacteria</taxon>
        <taxon>Alteromonadales</taxon>
        <taxon>Alteromonadaceae</taxon>
        <taxon>Alteromonas/Salinimonas group</taxon>
        <taxon>Salinimonas</taxon>
    </lineage>
</organism>
<dbReference type="InterPro" id="IPR009057">
    <property type="entry name" value="Homeodomain-like_sf"/>
</dbReference>
<dbReference type="InterPro" id="IPR018060">
    <property type="entry name" value="HTH_AraC"/>
</dbReference>
<dbReference type="GO" id="GO:0003700">
    <property type="term" value="F:DNA-binding transcription factor activity"/>
    <property type="evidence" value="ECO:0007669"/>
    <property type="project" value="InterPro"/>
</dbReference>
<name>A0A346NRA3_9ALTE</name>
<dbReference type="SUPFAM" id="SSF46689">
    <property type="entry name" value="Homeodomain-like"/>
    <property type="match status" value="1"/>
</dbReference>
<protein>
    <submittedName>
        <fullName evidence="5">Helix-turn-helix domain-containing protein</fullName>
    </submittedName>
</protein>
<dbReference type="EMBL" id="CP031769">
    <property type="protein sequence ID" value="AXR08060.1"/>
    <property type="molecule type" value="Genomic_DNA"/>
</dbReference>
<evidence type="ECO:0000256" key="2">
    <source>
        <dbReference type="ARBA" id="ARBA00023125"/>
    </source>
</evidence>
<dbReference type="Gene3D" id="3.40.50.2300">
    <property type="match status" value="2"/>
</dbReference>
<keyword evidence="3" id="KW-0804">Transcription</keyword>
<feature type="domain" description="HTH araC/xylS-type" evidence="4">
    <location>
        <begin position="288"/>
        <end position="386"/>
    </location>
</feature>
<dbReference type="InterPro" id="IPR028082">
    <property type="entry name" value="Peripla_BP_I"/>
</dbReference>
<keyword evidence="1" id="KW-0805">Transcription regulation</keyword>
<dbReference type="OrthoDB" id="8766450at2"/>
<reference evidence="5 6" key="1">
    <citation type="submission" date="2018-08" db="EMBL/GenBank/DDBJ databases">
        <title>Salinimonas sediminis sp. nov., a piezophilic bacterium isolated from a deep-sea sediment sample from the New Britain Trench.</title>
        <authorList>
            <person name="Cao J."/>
        </authorList>
    </citation>
    <scope>NUCLEOTIDE SEQUENCE [LARGE SCALE GENOMIC DNA]</scope>
    <source>
        <strain evidence="5 6">N102</strain>
    </source>
</reference>
<keyword evidence="2" id="KW-0238">DNA-binding</keyword>
<dbReference type="Pfam" id="PF12833">
    <property type="entry name" value="HTH_18"/>
    <property type="match status" value="1"/>
</dbReference>
<dbReference type="SUPFAM" id="SSF53822">
    <property type="entry name" value="Periplasmic binding protein-like I"/>
    <property type="match status" value="1"/>
</dbReference>
<dbReference type="PANTHER" id="PTHR30146">
    <property type="entry name" value="LACI-RELATED TRANSCRIPTIONAL REPRESSOR"/>
    <property type="match status" value="1"/>
</dbReference>
<dbReference type="PANTHER" id="PTHR30146:SF24">
    <property type="entry name" value="XYLOSE OPERON REGULATORY PROTEIN"/>
    <property type="match status" value="1"/>
</dbReference>
<evidence type="ECO:0000259" key="4">
    <source>
        <dbReference type="PROSITE" id="PS01124"/>
    </source>
</evidence>
<dbReference type="PROSITE" id="PS01124">
    <property type="entry name" value="HTH_ARAC_FAMILY_2"/>
    <property type="match status" value="1"/>
</dbReference>
<evidence type="ECO:0000256" key="1">
    <source>
        <dbReference type="ARBA" id="ARBA00023015"/>
    </source>
</evidence>
<dbReference type="SMART" id="SM00342">
    <property type="entry name" value="HTH_ARAC"/>
    <property type="match status" value="1"/>
</dbReference>
<dbReference type="Pfam" id="PF13377">
    <property type="entry name" value="Peripla_BP_3"/>
    <property type="match status" value="1"/>
</dbReference>
<dbReference type="Gene3D" id="1.10.10.60">
    <property type="entry name" value="Homeodomain-like"/>
    <property type="match status" value="1"/>
</dbReference>
<proteinExistence type="predicted"/>
<evidence type="ECO:0000313" key="6">
    <source>
        <dbReference type="Proteomes" id="UP000262073"/>
    </source>
</evidence>
<dbReference type="Pfam" id="PF22177">
    <property type="entry name" value="PBP1_XylR"/>
    <property type="match status" value="1"/>
</dbReference>
<dbReference type="InterPro" id="IPR046335">
    <property type="entry name" value="LacI/GalR-like_sensor"/>
</dbReference>
<keyword evidence="6" id="KW-1185">Reference proteome</keyword>
<sequence length="405" mass="46110">MFDNKHSITMLFNASKVYDRQIIEGIGSYLQTSKADWDLYLEEDFMARLEHLDEWSGDGIIADYDNPEIQAALRKAKVPIVGIGGSYRDPADYPEVPYVATDNTELVRAAFNHLRQKGLQRFAFYGAPVDPHQRWAQEREQAMLDIAGKEGYECYVYRGHSVRPETWQYSTKRLADWLKSLPTPCGIVAVTDARARHLLQVCDHIGMLIPDRLAVIGIDDDEIARFLSRVSLSSVKQGCFDMGYQAARSLHKILQGHKGPKRPILVPPQRVAERQSTDFKAITDPHVMQAMHFIRQSACRGIKVDQVLDYVGISRSNLENRFKEERGHSIHTEIHNEKLQKACKMLSDTDETTAQIAKICGYPSLQYMYAVFKKHYDKTPIEYRESAKPSHTELDFAGSGNIVCK</sequence>
<evidence type="ECO:0000313" key="5">
    <source>
        <dbReference type="EMBL" id="AXR08060.1"/>
    </source>
</evidence>
<gene>
    <name evidence="5" type="ORF">D0Y50_17905</name>
</gene>
<accession>A0A346NRA3</accession>
<dbReference type="Proteomes" id="UP000262073">
    <property type="component" value="Chromosome"/>
</dbReference>
<dbReference type="KEGG" id="salm:D0Y50_17905"/>
<dbReference type="InterPro" id="IPR054031">
    <property type="entry name" value="XylR_PBP1"/>
</dbReference>
<evidence type="ECO:0000256" key="3">
    <source>
        <dbReference type="ARBA" id="ARBA00023163"/>
    </source>
</evidence>
<dbReference type="GO" id="GO:0000976">
    <property type="term" value="F:transcription cis-regulatory region binding"/>
    <property type="evidence" value="ECO:0007669"/>
    <property type="project" value="TreeGrafter"/>
</dbReference>